<comment type="caution">
    <text evidence="1">The sequence shown here is derived from an EMBL/GenBank/DDBJ whole genome shotgun (WGS) entry which is preliminary data.</text>
</comment>
<name>A0A2V0QCW8_PSESF</name>
<dbReference type="AlphaFoldDB" id="A0A2V0QCW8"/>
<evidence type="ECO:0000313" key="1">
    <source>
        <dbReference type="EMBL" id="GBH10781.1"/>
    </source>
</evidence>
<dbReference type="Proteomes" id="UP000247480">
    <property type="component" value="Unassembled WGS sequence"/>
</dbReference>
<reference evidence="1 2" key="1">
    <citation type="submission" date="2018-04" db="EMBL/GenBank/DDBJ databases">
        <title>Draft genome sequence of Pseudomonas syringae pv. actinidiae biovar 1 strains isolated from kiwifruit in Kagawa prefecture.</title>
        <authorList>
            <person name="Tabuchi M."/>
            <person name="Saito M."/>
            <person name="Fujiwara S."/>
            <person name="Sasa N."/>
            <person name="Akimitsu K."/>
            <person name="Gomi K."/>
            <person name="Konishi-Sugita S."/>
            <person name="Hamano K."/>
            <person name="Kataoka I."/>
        </authorList>
    </citation>
    <scope>NUCLEOTIDE SEQUENCE [LARGE SCALE GENOMIC DNA]</scope>
    <source>
        <strain evidence="1 2">MAFF212206</strain>
    </source>
</reference>
<gene>
    <name evidence="1" type="ORF">KPSA1_04205</name>
</gene>
<protein>
    <submittedName>
        <fullName evidence="1">Uncharacterized protein</fullName>
    </submittedName>
</protein>
<dbReference type="EMBL" id="BGJZ01000200">
    <property type="protein sequence ID" value="GBH10781.1"/>
    <property type="molecule type" value="Genomic_DNA"/>
</dbReference>
<proteinExistence type="predicted"/>
<accession>A0A2V0QCW8</accession>
<sequence length="39" mass="4120">MPESGIIVPLTDICWLSGVQHTQAGAHWITVAPDFLAGS</sequence>
<organism evidence="1 2">
    <name type="scientific">Pseudomonas syringae pv. actinidiae</name>
    <dbReference type="NCBI Taxonomy" id="103796"/>
    <lineage>
        <taxon>Bacteria</taxon>
        <taxon>Pseudomonadati</taxon>
        <taxon>Pseudomonadota</taxon>
        <taxon>Gammaproteobacteria</taxon>
        <taxon>Pseudomonadales</taxon>
        <taxon>Pseudomonadaceae</taxon>
        <taxon>Pseudomonas</taxon>
        <taxon>Pseudomonas syringae</taxon>
    </lineage>
</organism>
<evidence type="ECO:0000313" key="2">
    <source>
        <dbReference type="Proteomes" id="UP000247480"/>
    </source>
</evidence>